<keyword evidence="8" id="KW-1185">Reference proteome</keyword>
<evidence type="ECO:0000256" key="4">
    <source>
        <dbReference type="SAM" id="Phobius"/>
    </source>
</evidence>
<feature type="transmembrane region" description="Helical" evidence="4">
    <location>
        <begin position="6"/>
        <end position="31"/>
    </location>
</feature>
<dbReference type="Pfam" id="PF07730">
    <property type="entry name" value="HisKA_3"/>
    <property type="match status" value="1"/>
</dbReference>
<evidence type="ECO:0000313" key="7">
    <source>
        <dbReference type="EMBL" id="PSL24156.1"/>
    </source>
</evidence>
<evidence type="ECO:0000313" key="8">
    <source>
        <dbReference type="Proteomes" id="UP000240978"/>
    </source>
</evidence>
<dbReference type="InterPro" id="IPR036890">
    <property type="entry name" value="HATPase_C_sf"/>
</dbReference>
<evidence type="ECO:0000259" key="6">
    <source>
        <dbReference type="Pfam" id="PF07730"/>
    </source>
</evidence>
<accession>A0A2P8FQZ7</accession>
<comment type="caution">
    <text evidence="7">The sequence shown here is derived from an EMBL/GenBank/DDBJ whole genome shotgun (WGS) entry which is preliminary data.</text>
</comment>
<dbReference type="PANTHER" id="PTHR24421">
    <property type="entry name" value="NITRATE/NITRITE SENSOR PROTEIN NARX-RELATED"/>
    <property type="match status" value="1"/>
</dbReference>
<name>A0A2P8FQZ7_9BACT</name>
<keyword evidence="4" id="KW-0472">Membrane</keyword>
<keyword evidence="3" id="KW-0902">Two-component regulatory system</keyword>
<dbReference type="GO" id="GO:0016020">
    <property type="term" value="C:membrane"/>
    <property type="evidence" value="ECO:0007669"/>
    <property type="project" value="InterPro"/>
</dbReference>
<dbReference type="InterPro" id="IPR050482">
    <property type="entry name" value="Sensor_HK_TwoCompSys"/>
</dbReference>
<reference evidence="7 8" key="1">
    <citation type="submission" date="2018-03" db="EMBL/GenBank/DDBJ databases">
        <title>Genomic Encyclopedia of Archaeal and Bacterial Type Strains, Phase II (KMG-II): from individual species to whole genera.</title>
        <authorList>
            <person name="Goeker M."/>
        </authorList>
    </citation>
    <scope>NUCLEOTIDE SEQUENCE [LARGE SCALE GENOMIC DNA]</scope>
    <source>
        <strain evidence="7 8">DSM 18107</strain>
    </source>
</reference>
<proteinExistence type="predicted"/>
<dbReference type="OrthoDB" id="9760839at2"/>
<protein>
    <submittedName>
        <fullName evidence="7">Histidine kinase</fullName>
    </submittedName>
</protein>
<keyword evidence="4" id="KW-1133">Transmembrane helix</keyword>
<dbReference type="Gene3D" id="3.30.565.10">
    <property type="entry name" value="Histidine kinase-like ATPase, C-terminal domain"/>
    <property type="match status" value="1"/>
</dbReference>
<evidence type="ECO:0000259" key="5">
    <source>
        <dbReference type="Pfam" id="PF02518"/>
    </source>
</evidence>
<organism evidence="7 8">
    <name type="scientific">Chitinophaga ginsengisoli</name>
    <dbReference type="NCBI Taxonomy" id="363837"/>
    <lineage>
        <taxon>Bacteria</taxon>
        <taxon>Pseudomonadati</taxon>
        <taxon>Bacteroidota</taxon>
        <taxon>Chitinophagia</taxon>
        <taxon>Chitinophagales</taxon>
        <taxon>Chitinophagaceae</taxon>
        <taxon>Chitinophaga</taxon>
    </lineage>
</organism>
<dbReference type="EMBL" id="PYGK01000016">
    <property type="protein sequence ID" value="PSL24156.1"/>
    <property type="molecule type" value="Genomic_DNA"/>
</dbReference>
<evidence type="ECO:0000256" key="2">
    <source>
        <dbReference type="ARBA" id="ARBA00022777"/>
    </source>
</evidence>
<keyword evidence="4" id="KW-0812">Transmembrane</keyword>
<keyword evidence="2 7" id="KW-0418">Kinase</keyword>
<dbReference type="GO" id="GO:0000155">
    <property type="term" value="F:phosphorelay sensor kinase activity"/>
    <property type="evidence" value="ECO:0007669"/>
    <property type="project" value="InterPro"/>
</dbReference>
<evidence type="ECO:0000256" key="1">
    <source>
        <dbReference type="ARBA" id="ARBA00022679"/>
    </source>
</evidence>
<dbReference type="InterPro" id="IPR011712">
    <property type="entry name" value="Sig_transdc_His_kin_sub3_dim/P"/>
</dbReference>
<sequence length="270" mass="30823">MGEEEIGVFFLSLALTVIIVVMAICFIIISIRRRTRTFEREREHAVLRHRQELLEARQEIQRSLMQSLGSELHDTVGQKLTLAYLQMENALQLDDMQTLKHHIVLHNNLVQESLQELRSLSKILISHTLADFSLIHFLDKELNRLQQSHLCNATLHYPEGIFRIADDRTELHLARICQEFIQNSLKHSGCTLISIDIAEDNEVFEIRCRDNGAGFDPAKMKPYDSRSGSGVAMINSRAKSIGAHCIWTTDDGTTLQLTINPNQNTSTYET</sequence>
<keyword evidence="1" id="KW-0808">Transferase</keyword>
<dbReference type="AlphaFoldDB" id="A0A2P8FQZ7"/>
<dbReference type="GO" id="GO:0046983">
    <property type="term" value="F:protein dimerization activity"/>
    <property type="evidence" value="ECO:0007669"/>
    <property type="project" value="InterPro"/>
</dbReference>
<dbReference type="InterPro" id="IPR003594">
    <property type="entry name" value="HATPase_dom"/>
</dbReference>
<dbReference type="Pfam" id="PF02518">
    <property type="entry name" value="HATPase_c"/>
    <property type="match status" value="1"/>
</dbReference>
<dbReference type="SUPFAM" id="SSF55874">
    <property type="entry name" value="ATPase domain of HSP90 chaperone/DNA topoisomerase II/histidine kinase"/>
    <property type="match status" value="1"/>
</dbReference>
<evidence type="ECO:0000256" key="3">
    <source>
        <dbReference type="ARBA" id="ARBA00023012"/>
    </source>
</evidence>
<feature type="domain" description="Signal transduction histidine kinase subgroup 3 dimerisation and phosphoacceptor" evidence="6">
    <location>
        <begin position="68"/>
        <end position="122"/>
    </location>
</feature>
<feature type="domain" description="Histidine kinase/HSP90-like ATPase" evidence="5">
    <location>
        <begin position="170"/>
        <end position="260"/>
    </location>
</feature>
<dbReference type="Proteomes" id="UP000240978">
    <property type="component" value="Unassembled WGS sequence"/>
</dbReference>
<dbReference type="RefSeq" id="WP_106605233.1">
    <property type="nucleotide sequence ID" value="NZ_PYGK01000016.1"/>
</dbReference>
<gene>
    <name evidence="7" type="ORF">CLV42_116142</name>
</gene>